<sequence length="115" mass="13062">MGYARFEFNDLGDHPRQSICKLAKGLVVPLEESDEFETIEHVGVMKIAINLANELNGTDSGNGSPNDYIDGVNWEEINQEDSDWEGNKAEKSESKMLTGKYGWRVQKAIWKNLHY</sequence>
<keyword evidence="2" id="KW-1185">Reference proteome</keyword>
<protein>
    <submittedName>
        <fullName evidence="1">Uncharacterized protein</fullName>
    </submittedName>
</protein>
<evidence type="ECO:0000313" key="2">
    <source>
        <dbReference type="Proteomes" id="UP001386955"/>
    </source>
</evidence>
<organism evidence="1 2">
    <name type="scientific">Psophocarpus tetragonolobus</name>
    <name type="common">Winged bean</name>
    <name type="synonym">Dolichos tetragonolobus</name>
    <dbReference type="NCBI Taxonomy" id="3891"/>
    <lineage>
        <taxon>Eukaryota</taxon>
        <taxon>Viridiplantae</taxon>
        <taxon>Streptophyta</taxon>
        <taxon>Embryophyta</taxon>
        <taxon>Tracheophyta</taxon>
        <taxon>Spermatophyta</taxon>
        <taxon>Magnoliopsida</taxon>
        <taxon>eudicotyledons</taxon>
        <taxon>Gunneridae</taxon>
        <taxon>Pentapetalae</taxon>
        <taxon>rosids</taxon>
        <taxon>fabids</taxon>
        <taxon>Fabales</taxon>
        <taxon>Fabaceae</taxon>
        <taxon>Papilionoideae</taxon>
        <taxon>50 kb inversion clade</taxon>
        <taxon>NPAAA clade</taxon>
        <taxon>indigoferoid/millettioid clade</taxon>
        <taxon>Phaseoleae</taxon>
        <taxon>Psophocarpus</taxon>
    </lineage>
</organism>
<proteinExistence type="predicted"/>
<dbReference type="Proteomes" id="UP001386955">
    <property type="component" value="Unassembled WGS sequence"/>
</dbReference>
<accession>A0AAN9S5S0</accession>
<dbReference type="EMBL" id="JAYMYS010000006">
    <property type="protein sequence ID" value="KAK7389330.1"/>
    <property type="molecule type" value="Genomic_DNA"/>
</dbReference>
<name>A0AAN9S5S0_PSOTE</name>
<dbReference type="AlphaFoldDB" id="A0AAN9S5S0"/>
<gene>
    <name evidence="1" type="ORF">VNO78_24234</name>
</gene>
<evidence type="ECO:0000313" key="1">
    <source>
        <dbReference type="EMBL" id="KAK7389330.1"/>
    </source>
</evidence>
<reference evidence="1 2" key="1">
    <citation type="submission" date="2024-01" db="EMBL/GenBank/DDBJ databases">
        <title>The genomes of 5 underutilized Papilionoideae crops provide insights into root nodulation and disease resistanc.</title>
        <authorList>
            <person name="Jiang F."/>
        </authorList>
    </citation>
    <scope>NUCLEOTIDE SEQUENCE [LARGE SCALE GENOMIC DNA]</scope>
    <source>
        <strain evidence="1">DUOXIRENSHENG_FW03</strain>
        <tissue evidence="1">Leaves</tissue>
    </source>
</reference>
<comment type="caution">
    <text evidence="1">The sequence shown here is derived from an EMBL/GenBank/DDBJ whole genome shotgun (WGS) entry which is preliminary data.</text>
</comment>